<dbReference type="AlphaFoldDB" id="A0A1H0C9G1"/>
<evidence type="ECO:0000313" key="1">
    <source>
        <dbReference type="EMBL" id="SDN54530.1"/>
    </source>
</evidence>
<dbReference type="Proteomes" id="UP000199182">
    <property type="component" value="Unassembled WGS sequence"/>
</dbReference>
<evidence type="ECO:0008006" key="3">
    <source>
        <dbReference type="Google" id="ProtNLM"/>
    </source>
</evidence>
<organism evidence="1 2">
    <name type="scientific">Acetanaerobacterium elongatum</name>
    <dbReference type="NCBI Taxonomy" id="258515"/>
    <lineage>
        <taxon>Bacteria</taxon>
        <taxon>Bacillati</taxon>
        <taxon>Bacillota</taxon>
        <taxon>Clostridia</taxon>
        <taxon>Eubacteriales</taxon>
        <taxon>Oscillospiraceae</taxon>
        <taxon>Acetanaerobacterium</taxon>
    </lineage>
</organism>
<dbReference type="EMBL" id="FNID01000022">
    <property type="protein sequence ID" value="SDN54530.1"/>
    <property type="molecule type" value="Genomic_DNA"/>
</dbReference>
<dbReference type="STRING" id="258515.SAMN05192585_12231"/>
<gene>
    <name evidence="1" type="ORF">SAMN05192585_12231</name>
</gene>
<keyword evidence="2" id="KW-1185">Reference proteome</keyword>
<dbReference type="Gene3D" id="1.10.10.10">
    <property type="entry name" value="Winged helix-like DNA-binding domain superfamily/Winged helix DNA-binding domain"/>
    <property type="match status" value="2"/>
</dbReference>
<dbReference type="OrthoDB" id="9803733at2"/>
<name>A0A1H0C9G1_9FIRM</name>
<dbReference type="Pfam" id="PF13730">
    <property type="entry name" value="HTH_36"/>
    <property type="match status" value="1"/>
</dbReference>
<protein>
    <recommendedName>
        <fullName evidence="3">Helix-turn-helix domain-containing protein</fullName>
    </recommendedName>
</protein>
<reference evidence="1 2" key="1">
    <citation type="submission" date="2016-10" db="EMBL/GenBank/DDBJ databases">
        <authorList>
            <person name="de Groot N.N."/>
        </authorList>
    </citation>
    <scope>NUCLEOTIDE SEQUENCE [LARGE SCALE GENOMIC DNA]</scope>
    <source>
        <strain evidence="1 2">CGMCC 1.5012</strain>
    </source>
</reference>
<dbReference type="InterPro" id="IPR036388">
    <property type="entry name" value="WH-like_DNA-bd_sf"/>
</dbReference>
<accession>A0A1H0C9G1</accession>
<sequence>MNYIKMPNCLFKLGLKANELVMLTYLASIHKPDHQDYVVAKYETIAKACGYTSADSAMTIVSSLEQKGFISIIPRHNPFTGITLANGYIVNLPATKNGYFKVDREMFRKVAACTGTTATAIYLYILRCMNNTAAAFPSLSNIRDNVHLTIATIVKKIRALQEYLFLKKQNRRKQDGSFSHNLYILLFGEQPKAKQKKKGSIINVVVDSK</sequence>
<dbReference type="RefSeq" id="WP_092641012.1">
    <property type="nucleotide sequence ID" value="NZ_FNID01000022.1"/>
</dbReference>
<evidence type="ECO:0000313" key="2">
    <source>
        <dbReference type="Proteomes" id="UP000199182"/>
    </source>
</evidence>
<proteinExistence type="predicted"/>